<feature type="repeat" description="TPR" evidence="3">
    <location>
        <begin position="284"/>
        <end position="317"/>
    </location>
</feature>
<evidence type="ECO:0000256" key="4">
    <source>
        <dbReference type="SAM" id="Coils"/>
    </source>
</evidence>
<dbReference type="SUPFAM" id="SSF48452">
    <property type="entry name" value="TPR-like"/>
    <property type="match status" value="4"/>
</dbReference>
<dbReference type="InterPro" id="IPR011990">
    <property type="entry name" value="TPR-like_helical_dom_sf"/>
</dbReference>
<dbReference type="PROSITE" id="PS51257">
    <property type="entry name" value="PROKAR_LIPOPROTEIN"/>
    <property type="match status" value="1"/>
</dbReference>
<feature type="repeat" description="TPR" evidence="3">
    <location>
        <begin position="208"/>
        <end position="241"/>
    </location>
</feature>
<keyword evidence="2 3" id="KW-0802">TPR repeat</keyword>
<keyword evidence="1" id="KW-0677">Repeat</keyword>
<dbReference type="Proteomes" id="UP000229227">
    <property type="component" value="Unassembled WGS sequence"/>
</dbReference>
<feature type="signal peptide" evidence="5">
    <location>
        <begin position="1"/>
        <end position="25"/>
    </location>
</feature>
<evidence type="ECO:0000313" key="6">
    <source>
        <dbReference type="EMBL" id="PIU51227.1"/>
    </source>
</evidence>
<reference evidence="7" key="1">
    <citation type="submission" date="2017-09" db="EMBL/GenBank/DDBJ databases">
        <title>Depth-based differentiation of microbial function through sediment-hosted aquifers and enrichment of novel symbionts in the deep terrestrial subsurface.</title>
        <authorList>
            <person name="Probst A.J."/>
            <person name="Ladd B."/>
            <person name="Jarett J.K."/>
            <person name="Geller-Mcgrath D.E."/>
            <person name="Sieber C.M.K."/>
            <person name="Emerson J.B."/>
            <person name="Anantharaman K."/>
            <person name="Thomas B.C."/>
            <person name="Malmstrom R."/>
            <person name="Stieglmeier M."/>
            <person name="Klingl A."/>
            <person name="Woyke T."/>
            <person name="Ryan C.M."/>
            <person name="Banfield J.F."/>
        </authorList>
    </citation>
    <scope>NUCLEOTIDE SEQUENCE [LARGE SCALE GENOMIC DNA]</scope>
</reference>
<dbReference type="Pfam" id="PF13414">
    <property type="entry name" value="TPR_11"/>
    <property type="match status" value="2"/>
</dbReference>
<dbReference type="Gene3D" id="1.25.40.10">
    <property type="entry name" value="Tetratricopeptide repeat domain"/>
    <property type="match status" value="4"/>
</dbReference>
<feature type="repeat" description="TPR" evidence="3">
    <location>
        <begin position="387"/>
        <end position="420"/>
    </location>
</feature>
<proteinExistence type="predicted"/>
<organism evidence="6 7">
    <name type="scientific">Candidatus Desantisbacteria bacterium CG07_land_8_20_14_0_80_39_15</name>
    <dbReference type="NCBI Taxonomy" id="1974549"/>
    <lineage>
        <taxon>Bacteria</taxon>
        <taxon>Candidatus Desantisiibacteriota</taxon>
    </lineage>
</organism>
<feature type="repeat" description="TPR" evidence="3">
    <location>
        <begin position="140"/>
        <end position="173"/>
    </location>
</feature>
<dbReference type="EMBL" id="PEWN01000088">
    <property type="protein sequence ID" value="PIU51227.1"/>
    <property type="molecule type" value="Genomic_DNA"/>
</dbReference>
<dbReference type="GO" id="GO:0046813">
    <property type="term" value="P:receptor-mediated virion attachment to host cell"/>
    <property type="evidence" value="ECO:0007669"/>
    <property type="project" value="TreeGrafter"/>
</dbReference>
<dbReference type="GO" id="GO:0009279">
    <property type="term" value="C:cell outer membrane"/>
    <property type="evidence" value="ECO:0007669"/>
    <property type="project" value="TreeGrafter"/>
</dbReference>
<dbReference type="PANTHER" id="PTHR44858:SF1">
    <property type="entry name" value="UDP-N-ACETYLGLUCOSAMINE--PEPTIDE N-ACETYLGLUCOSAMINYLTRANSFERASE SPINDLY-RELATED"/>
    <property type="match status" value="1"/>
</dbReference>
<evidence type="ECO:0000256" key="3">
    <source>
        <dbReference type="PROSITE-ProRule" id="PRU00339"/>
    </source>
</evidence>
<dbReference type="PROSITE" id="PS50005">
    <property type="entry name" value="TPR"/>
    <property type="match status" value="8"/>
</dbReference>
<dbReference type="Pfam" id="PF13432">
    <property type="entry name" value="TPR_16"/>
    <property type="match status" value="1"/>
</dbReference>
<evidence type="ECO:0000256" key="1">
    <source>
        <dbReference type="ARBA" id="ARBA00022737"/>
    </source>
</evidence>
<keyword evidence="5" id="KW-0732">Signal</keyword>
<keyword evidence="4" id="KW-0175">Coiled coil</keyword>
<dbReference type="AlphaFoldDB" id="A0A2M6ZFS3"/>
<dbReference type="PROSITE" id="PS50293">
    <property type="entry name" value="TPR_REGION"/>
    <property type="match status" value="2"/>
</dbReference>
<feature type="coiled-coil region" evidence="4">
    <location>
        <begin position="447"/>
        <end position="474"/>
    </location>
</feature>
<feature type="repeat" description="TPR" evidence="3">
    <location>
        <begin position="421"/>
        <end position="454"/>
    </location>
</feature>
<evidence type="ECO:0000313" key="7">
    <source>
        <dbReference type="Proteomes" id="UP000229227"/>
    </source>
</evidence>
<sequence>MQFKTLLYTLHLALFTILISGCATTKIAKKTQEYDYRAYLHYSMGAMQEYEGLIEEAITDYEKALLYASQETLIRQHLGILYNKKGLKDKAFQEFKKAVEVEPEDPQAHFILGNFFQGEKMWKEAEAEFKKVIKLSSEYAEAYFSLGSLYTKLEKWRNAIENYNKVIQIVPDDPIPYYNLGFCYSRLNDNLKAISCYKKAVELNSEWASPRFNLGILYEMSGDTESALKQWKEFINLSPQDPEPYLRIGYLYFQAAMYNESIFYMKKALEMDSGVKTGMSKIFPQVYLFLGIAHTNLHQNKEAIEVYNKFLELEPKNEIARYNLAALYDKEGAFEGAVKEFRYLIKSSPKCADALNYLGYMFAEKEINLNEAEELIKNALKIEPNNGYFIDSLGWVYFKMGFFKEALRELKRAVQFTKNDPIIFDHLGDAYIKNGMYQEAISAWQKSLQLQKDNEEVRKKIKEVKESKNRLTNF</sequence>
<feature type="repeat" description="TPR" evidence="3">
    <location>
        <begin position="174"/>
        <end position="207"/>
    </location>
</feature>
<dbReference type="SMART" id="SM00028">
    <property type="entry name" value="TPR"/>
    <property type="match status" value="12"/>
</dbReference>
<feature type="repeat" description="TPR" evidence="3">
    <location>
        <begin position="72"/>
        <end position="105"/>
    </location>
</feature>
<evidence type="ECO:0000256" key="2">
    <source>
        <dbReference type="ARBA" id="ARBA00022803"/>
    </source>
</evidence>
<evidence type="ECO:0000256" key="5">
    <source>
        <dbReference type="SAM" id="SignalP"/>
    </source>
</evidence>
<gene>
    <name evidence="6" type="ORF">COS91_05565</name>
</gene>
<name>A0A2M6ZFS3_9BACT</name>
<dbReference type="InterPro" id="IPR050498">
    <property type="entry name" value="Ycf3"/>
</dbReference>
<feature type="repeat" description="TPR" evidence="3">
    <location>
        <begin position="242"/>
        <end position="275"/>
    </location>
</feature>
<comment type="caution">
    <text evidence="6">The sequence shown here is derived from an EMBL/GenBank/DDBJ whole genome shotgun (WGS) entry which is preliminary data.</text>
</comment>
<accession>A0A2M6ZFS3</accession>
<dbReference type="PANTHER" id="PTHR44858">
    <property type="entry name" value="TETRATRICOPEPTIDE REPEAT PROTEIN 6"/>
    <property type="match status" value="1"/>
</dbReference>
<dbReference type="InterPro" id="IPR019734">
    <property type="entry name" value="TPR_rpt"/>
</dbReference>
<dbReference type="Pfam" id="PF13181">
    <property type="entry name" value="TPR_8"/>
    <property type="match status" value="3"/>
</dbReference>
<protein>
    <submittedName>
        <fullName evidence="6">Uncharacterized protein</fullName>
    </submittedName>
</protein>
<feature type="chain" id="PRO_5014979999" evidence="5">
    <location>
        <begin position="26"/>
        <end position="474"/>
    </location>
</feature>